<dbReference type="PANTHER" id="PTHR33710">
    <property type="entry name" value="BNAC02G09200D PROTEIN"/>
    <property type="match status" value="1"/>
</dbReference>
<protein>
    <submittedName>
        <fullName evidence="3">Uncharacterized protein</fullName>
    </submittedName>
</protein>
<evidence type="ECO:0000313" key="3">
    <source>
        <dbReference type="EMBL" id="RLM69761.1"/>
    </source>
</evidence>
<keyword evidence="1" id="KW-0175">Coiled coil</keyword>
<feature type="coiled-coil region" evidence="1">
    <location>
        <begin position="244"/>
        <end position="271"/>
    </location>
</feature>
<accession>A0A3L6Q3K7</accession>
<gene>
    <name evidence="3" type="ORF">C2845_PM17G02720</name>
</gene>
<dbReference type="AlphaFoldDB" id="A0A3L6Q3K7"/>
<dbReference type="OrthoDB" id="692400at2759"/>
<evidence type="ECO:0000256" key="1">
    <source>
        <dbReference type="SAM" id="Coils"/>
    </source>
</evidence>
<comment type="caution">
    <text evidence="3">The sequence shown here is derived from an EMBL/GenBank/DDBJ whole genome shotgun (WGS) entry which is preliminary data.</text>
</comment>
<proteinExistence type="predicted"/>
<feature type="compositionally biased region" description="Low complexity" evidence="2">
    <location>
        <begin position="218"/>
        <end position="232"/>
    </location>
</feature>
<keyword evidence="4" id="KW-1185">Reference proteome</keyword>
<evidence type="ECO:0000313" key="4">
    <source>
        <dbReference type="Proteomes" id="UP000275267"/>
    </source>
</evidence>
<evidence type="ECO:0000256" key="2">
    <source>
        <dbReference type="SAM" id="MobiDB-lite"/>
    </source>
</evidence>
<reference evidence="4" key="1">
    <citation type="journal article" date="2019" name="Nat. Commun.">
        <title>The genome of broomcorn millet.</title>
        <authorList>
            <person name="Zou C."/>
            <person name="Miki D."/>
            <person name="Li D."/>
            <person name="Tang Q."/>
            <person name="Xiao L."/>
            <person name="Rajput S."/>
            <person name="Deng P."/>
            <person name="Jia W."/>
            <person name="Huang R."/>
            <person name="Zhang M."/>
            <person name="Sun Y."/>
            <person name="Hu J."/>
            <person name="Fu X."/>
            <person name="Schnable P.S."/>
            <person name="Li F."/>
            <person name="Zhang H."/>
            <person name="Feng B."/>
            <person name="Zhu X."/>
            <person name="Liu R."/>
            <person name="Schnable J.C."/>
            <person name="Zhu J.-K."/>
            <person name="Zhang H."/>
        </authorList>
    </citation>
    <scope>NUCLEOTIDE SEQUENCE [LARGE SCALE GENOMIC DNA]</scope>
</reference>
<dbReference type="EMBL" id="PQIB02000014">
    <property type="protein sequence ID" value="RLM69761.1"/>
    <property type="molecule type" value="Genomic_DNA"/>
</dbReference>
<dbReference type="Proteomes" id="UP000275267">
    <property type="component" value="Unassembled WGS sequence"/>
</dbReference>
<dbReference type="PANTHER" id="PTHR33710:SF72">
    <property type="entry name" value="OS04G0204200 PROTEIN"/>
    <property type="match status" value="1"/>
</dbReference>
<sequence length="367" mass="41259">MCKANLNRLFGGADFTWHFFSSRGWFGDILLGINLLVLHLSVIVEIEFFIKLHLGNKHDDFKLILMVVYGPAQDEFKSTFLSELVRTCKQNPLPTLIGGAGLQHYETQQGENKNNFNSRWPFLFNAVIDSFDLREIDLSGLKFTWANTLLDPTNEKLQRFLMTTDWEFKYPMVMVQALDRGVSYHAPLLLQWPETKCLGEGSSNLPLALRRRGDDKASSAPRHSPPSSSSNPFDDLDEGTYNLIKDLLQEKDEARHNYSEETKKTSRLEAQLATVEDIAQTARAQLVTADSRVAGSCGHGVHRGATVALAMVRTLSRNDLRTLHPIFPEGEAREEFEDLIEDLDVVASSISEEVSLGVVISKVFADK</sequence>
<organism evidence="3 4">
    <name type="scientific">Panicum miliaceum</name>
    <name type="common">Proso millet</name>
    <name type="synonym">Broomcorn millet</name>
    <dbReference type="NCBI Taxonomy" id="4540"/>
    <lineage>
        <taxon>Eukaryota</taxon>
        <taxon>Viridiplantae</taxon>
        <taxon>Streptophyta</taxon>
        <taxon>Embryophyta</taxon>
        <taxon>Tracheophyta</taxon>
        <taxon>Spermatophyta</taxon>
        <taxon>Magnoliopsida</taxon>
        <taxon>Liliopsida</taxon>
        <taxon>Poales</taxon>
        <taxon>Poaceae</taxon>
        <taxon>PACMAD clade</taxon>
        <taxon>Panicoideae</taxon>
        <taxon>Panicodae</taxon>
        <taxon>Paniceae</taxon>
        <taxon>Panicinae</taxon>
        <taxon>Panicum</taxon>
        <taxon>Panicum sect. Panicum</taxon>
    </lineage>
</organism>
<feature type="region of interest" description="Disordered" evidence="2">
    <location>
        <begin position="211"/>
        <end position="236"/>
    </location>
</feature>
<name>A0A3L6Q3K7_PANMI</name>